<accession>A0A498CYX5</accession>
<organism evidence="2 3">
    <name type="scientific">Acinetobacter cumulans</name>
    <dbReference type="NCBI Taxonomy" id="2136182"/>
    <lineage>
        <taxon>Bacteria</taxon>
        <taxon>Pseudomonadati</taxon>
        <taxon>Pseudomonadota</taxon>
        <taxon>Gammaproteobacteria</taxon>
        <taxon>Moraxellales</taxon>
        <taxon>Moraxellaceae</taxon>
        <taxon>Acinetobacter</taxon>
    </lineage>
</organism>
<dbReference type="InterPro" id="IPR014869">
    <property type="entry name" value="GT-D"/>
</dbReference>
<dbReference type="Pfam" id="PF08759">
    <property type="entry name" value="GT-D"/>
    <property type="match status" value="1"/>
</dbReference>
<gene>
    <name evidence="2" type="ORF">D9K80_03955</name>
</gene>
<dbReference type="Proteomes" id="UP000267166">
    <property type="component" value="Unassembled WGS sequence"/>
</dbReference>
<dbReference type="AlphaFoldDB" id="A0A498CYX5"/>
<comment type="caution">
    <text evidence="2">The sequence shown here is derived from an EMBL/GenBank/DDBJ whole genome shotgun (WGS) entry which is preliminary data.</text>
</comment>
<evidence type="ECO:0000313" key="2">
    <source>
        <dbReference type="EMBL" id="RLL37324.1"/>
    </source>
</evidence>
<feature type="domain" description="Glycosyltransferase GT-D fold" evidence="1">
    <location>
        <begin position="73"/>
        <end position="271"/>
    </location>
</feature>
<proteinExistence type="predicted"/>
<reference evidence="2 3" key="1">
    <citation type="submission" date="2018-09" db="EMBL/GenBank/DDBJ databases">
        <title>The draft genome of Acinetobacter sp. strains.</title>
        <authorList>
            <person name="Qin J."/>
            <person name="Feng Y."/>
            <person name="Zong Z."/>
        </authorList>
    </citation>
    <scope>NUCLEOTIDE SEQUENCE [LARGE SCALE GENOMIC DNA]</scope>
    <source>
        <strain evidence="2 3">WCHAc060003</strain>
    </source>
</reference>
<protein>
    <submittedName>
        <fullName evidence="2">DUF1792 domain-containing protein</fullName>
    </submittedName>
</protein>
<sequence length="280" mass="32604">MFRLFYMVWKYCRCWMSFESTMRRFKLRMKKRMYKFDKKRWLNENKQDLQAFEDKLLHSMPETLALVAQGKSLARFGDGEITLMDGDDIDFQAADPELARELEVILNNQDENLTVCLPTMLKACNDYEVNWWLKFWYVRWKDLQPKLNTERAYGHSMVTRPDYFIMYPEQAALSWKAIWNQREIMLITGEGSRLNLEHALFDNARSRQVIYSKAVNAYADVPRLLSEVRQSAAPGSLVLIALGPTGTVLAKRLSDLGYQALDIGHITSSYDEAAAELNRA</sequence>
<evidence type="ECO:0000259" key="1">
    <source>
        <dbReference type="Pfam" id="PF08759"/>
    </source>
</evidence>
<dbReference type="EMBL" id="RCHD01000006">
    <property type="protein sequence ID" value="RLL37324.1"/>
    <property type="molecule type" value="Genomic_DNA"/>
</dbReference>
<evidence type="ECO:0000313" key="3">
    <source>
        <dbReference type="Proteomes" id="UP000267166"/>
    </source>
</evidence>
<name>A0A498CYX5_9GAMM</name>